<evidence type="ECO:0000313" key="2">
    <source>
        <dbReference type="EMBL" id="QGT53236.1"/>
    </source>
</evidence>
<accession>A0A650ETI1</accession>
<gene>
    <name evidence="2" type="ORF">CHPC958_000896</name>
</gene>
<name>A0A650ETI1_9CAUD</name>
<evidence type="ECO:0000256" key="1">
    <source>
        <dbReference type="SAM" id="Phobius"/>
    </source>
</evidence>
<sequence length="70" mass="8189">MNIICFSIYLIAVVGIEPTLPLDYTANYDYLILLFLTISNWYLIRYYISIGHIGIEPTLYSRYNPLVLTH</sequence>
<protein>
    <submittedName>
        <fullName evidence="2">Uncharacterized protein</fullName>
    </submittedName>
</protein>
<keyword evidence="3" id="KW-1185">Reference proteome</keyword>
<feature type="transmembrane region" description="Helical" evidence="1">
    <location>
        <begin position="31"/>
        <end position="48"/>
    </location>
</feature>
<dbReference type="EMBL" id="MN689522">
    <property type="protein sequence ID" value="QGT53236.1"/>
    <property type="molecule type" value="Genomic_DNA"/>
</dbReference>
<reference evidence="2 3" key="1">
    <citation type="submission" date="2019-11" db="EMBL/GenBank/DDBJ databases">
        <title>Genome Sequences of 31 Lactococcus lactis Bacteriophages Isolated from Foods.</title>
        <authorList>
            <person name="Marcelli B."/>
            <person name="de Jong A."/>
            <person name="Kuipers O.P."/>
        </authorList>
    </citation>
    <scope>NUCLEOTIDE SEQUENCE [LARGE SCALE GENOMIC DNA]</scope>
</reference>
<keyword evidence="1" id="KW-1133">Transmembrane helix</keyword>
<proteinExistence type="predicted"/>
<keyword evidence="1" id="KW-0472">Membrane</keyword>
<dbReference type="Proteomes" id="UP000424741">
    <property type="component" value="Segment"/>
</dbReference>
<evidence type="ECO:0000313" key="3">
    <source>
        <dbReference type="Proteomes" id="UP000424741"/>
    </source>
</evidence>
<keyword evidence="1" id="KW-0812">Transmembrane</keyword>
<organism evidence="2 3">
    <name type="scientific">Lactococcus phage CHPC958</name>
    <dbReference type="NCBI Taxonomy" id="2675254"/>
    <lineage>
        <taxon>Viruses</taxon>
        <taxon>Duplodnaviria</taxon>
        <taxon>Heunggongvirae</taxon>
        <taxon>Uroviricota</taxon>
        <taxon>Caudoviricetes</taxon>
        <taxon>Skunavirus</taxon>
        <taxon>Skunavirus CHPC958</taxon>
    </lineage>
</organism>